<organism evidence="3 4">
    <name type="scientific">Paractinoplanes bogorensis</name>
    <dbReference type="NCBI Taxonomy" id="1610840"/>
    <lineage>
        <taxon>Bacteria</taxon>
        <taxon>Bacillati</taxon>
        <taxon>Actinomycetota</taxon>
        <taxon>Actinomycetes</taxon>
        <taxon>Micromonosporales</taxon>
        <taxon>Micromonosporaceae</taxon>
        <taxon>Paractinoplanes</taxon>
    </lineage>
</organism>
<dbReference type="Gene3D" id="3.30.70.1060">
    <property type="entry name" value="Dimeric alpha+beta barrel"/>
    <property type="match status" value="1"/>
</dbReference>
<protein>
    <submittedName>
        <fullName evidence="3">YciI family protein</fullName>
    </submittedName>
</protein>
<dbReference type="InterPro" id="IPR005545">
    <property type="entry name" value="YCII"/>
</dbReference>
<comment type="caution">
    <text evidence="3">The sequence shown here is derived from an EMBL/GenBank/DDBJ whole genome shotgun (WGS) entry which is preliminary data.</text>
</comment>
<dbReference type="EMBL" id="JAHKKG010000016">
    <property type="protein sequence ID" value="MBU2669879.1"/>
    <property type="molecule type" value="Genomic_DNA"/>
</dbReference>
<evidence type="ECO:0000259" key="2">
    <source>
        <dbReference type="Pfam" id="PF03795"/>
    </source>
</evidence>
<dbReference type="SUPFAM" id="SSF54909">
    <property type="entry name" value="Dimeric alpha+beta barrel"/>
    <property type="match status" value="1"/>
</dbReference>
<dbReference type="RefSeq" id="WP_215795043.1">
    <property type="nucleotide sequence ID" value="NZ_JAHKKG010000016.1"/>
</dbReference>
<dbReference type="InterPro" id="IPR011008">
    <property type="entry name" value="Dimeric_a/b-barrel"/>
</dbReference>
<dbReference type="Proteomes" id="UP001519654">
    <property type="component" value="Unassembled WGS sequence"/>
</dbReference>
<comment type="similarity">
    <text evidence="1">Belongs to the YciI family.</text>
</comment>
<dbReference type="Pfam" id="PF03795">
    <property type="entry name" value="YCII"/>
    <property type="match status" value="1"/>
</dbReference>
<accession>A0ABS5Z2F4</accession>
<name>A0ABS5Z2F4_9ACTN</name>
<evidence type="ECO:0000256" key="1">
    <source>
        <dbReference type="ARBA" id="ARBA00007689"/>
    </source>
</evidence>
<reference evidence="3 4" key="1">
    <citation type="submission" date="2021-06" db="EMBL/GenBank/DDBJ databases">
        <title>Actinoplanes lichenicola sp. nov., and Actinoplanes ovalisporus sp. nov., isolated from lichen in Thailand.</title>
        <authorList>
            <person name="Saeng-In P."/>
            <person name="Kanchanasin P."/>
            <person name="Yuki M."/>
            <person name="Kudo T."/>
            <person name="Ohkuma M."/>
            <person name="Phongsopitanun W."/>
            <person name="Tanasupawat S."/>
        </authorList>
    </citation>
    <scope>NUCLEOTIDE SEQUENCE [LARGE SCALE GENOMIC DNA]</scope>
    <source>
        <strain evidence="3 4">NBRC 110975</strain>
    </source>
</reference>
<feature type="domain" description="YCII-related" evidence="2">
    <location>
        <begin position="20"/>
        <end position="94"/>
    </location>
</feature>
<sequence length="125" mass="13592">MNFDRHTLVLLVRPPDAPELSDAEADALQDAHLAFRADLRDRGYLIGGGPLVDQDDERLRGISVMTVDPETARELCSADPAVRAGRLAVEVMTWMVPAGNVHFENVRAPRSMAEVSAPEPPPPPS</sequence>
<gene>
    <name evidence="3" type="ORF">KOI35_40850</name>
</gene>
<evidence type="ECO:0000313" key="3">
    <source>
        <dbReference type="EMBL" id="MBU2669879.1"/>
    </source>
</evidence>
<keyword evidence="4" id="KW-1185">Reference proteome</keyword>
<evidence type="ECO:0000313" key="4">
    <source>
        <dbReference type="Proteomes" id="UP001519654"/>
    </source>
</evidence>
<proteinExistence type="inferred from homology"/>